<proteinExistence type="predicted"/>
<name>A0A125W4P1_ENTFL</name>
<evidence type="ECO:0000313" key="1">
    <source>
        <dbReference type="EMBL" id="EFM82271.1"/>
    </source>
</evidence>
<dbReference type="HOGENOM" id="CLU_157838_0_0_9"/>
<evidence type="ECO:0008006" key="3">
    <source>
        <dbReference type="Google" id="ProtNLM"/>
    </source>
</evidence>
<comment type="caution">
    <text evidence="1">The sequence shown here is derived from an EMBL/GenBank/DDBJ whole genome shotgun (WGS) entry which is preliminary data.</text>
</comment>
<dbReference type="AlphaFoldDB" id="A0A125W4P1"/>
<dbReference type="Proteomes" id="UP000004846">
    <property type="component" value="Unassembled WGS sequence"/>
</dbReference>
<sequence length="148" mass="16556">MNYYVLTSNQKEGGITMAKLFAYQIGQNPRIQTDLLVDPQLFEDEHGCMGAVGFGLADCVQTGMFTDIEVIKRYLHEATYVFINGDFDRLSYLEIGIALSLGKTLYVITMNPNVTKEDLGIPFDNATIEFLSPSAFTERIHETEAAEN</sequence>
<organism evidence="1 2">
    <name type="scientific">Enterococcus faecalis TX4248</name>
    <dbReference type="NCBI Taxonomy" id="749495"/>
    <lineage>
        <taxon>Bacteria</taxon>
        <taxon>Bacillati</taxon>
        <taxon>Bacillota</taxon>
        <taxon>Bacilli</taxon>
        <taxon>Lactobacillales</taxon>
        <taxon>Enterococcaceae</taxon>
        <taxon>Enterococcus</taxon>
    </lineage>
</organism>
<protein>
    <recommendedName>
        <fullName evidence="3">Nucleoside 2-deoxyribosyltransferase</fullName>
    </recommendedName>
</protein>
<evidence type="ECO:0000313" key="2">
    <source>
        <dbReference type="Proteomes" id="UP000004846"/>
    </source>
</evidence>
<gene>
    <name evidence="1" type="ORF">HMPREF9498_02121</name>
</gene>
<accession>A0A125W4P1</accession>
<dbReference type="EMBL" id="AEBR01000068">
    <property type="protein sequence ID" value="EFM82271.1"/>
    <property type="molecule type" value="Genomic_DNA"/>
</dbReference>
<reference evidence="1 2" key="1">
    <citation type="submission" date="2010-07" db="EMBL/GenBank/DDBJ databases">
        <authorList>
            <person name="Sid Ahmed O."/>
        </authorList>
    </citation>
    <scope>NUCLEOTIDE SEQUENCE [LARGE SCALE GENOMIC DNA]</scope>
    <source>
        <strain evidence="1 2">TX4248</strain>
    </source>
</reference>